<dbReference type="InterPro" id="IPR036397">
    <property type="entry name" value="RNaseH_sf"/>
</dbReference>
<dbReference type="GO" id="GO:0004523">
    <property type="term" value="F:RNA-DNA hybrid ribonuclease activity"/>
    <property type="evidence" value="ECO:0007669"/>
    <property type="project" value="InterPro"/>
</dbReference>
<gene>
    <name evidence="3" type="ORF">CXB51_022474</name>
</gene>
<dbReference type="OrthoDB" id="1306348at2759"/>
<comment type="caution">
    <text evidence="3">The sequence shown here is derived from an EMBL/GenBank/DDBJ whole genome shotgun (WGS) entry which is preliminary data.</text>
</comment>
<proteinExistence type="predicted"/>
<dbReference type="PANTHER" id="PTHR33116">
    <property type="entry name" value="REVERSE TRANSCRIPTASE ZINC-BINDING DOMAIN-CONTAINING PROTEIN-RELATED-RELATED"/>
    <property type="match status" value="1"/>
</dbReference>
<organism evidence="3 4">
    <name type="scientific">Gossypium anomalum</name>
    <dbReference type="NCBI Taxonomy" id="47600"/>
    <lineage>
        <taxon>Eukaryota</taxon>
        <taxon>Viridiplantae</taxon>
        <taxon>Streptophyta</taxon>
        <taxon>Embryophyta</taxon>
        <taxon>Tracheophyta</taxon>
        <taxon>Spermatophyta</taxon>
        <taxon>Magnoliopsida</taxon>
        <taxon>eudicotyledons</taxon>
        <taxon>Gunneridae</taxon>
        <taxon>Pentapetalae</taxon>
        <taxon>rosids</taxon>
        <taxon>malvids</taxon>
        <taxon>Malvales</taxon>
        <taxon>Malvaceae</taxon>
        <taxon>Malvoideae</taxon>
        <taxon>Gossypium</taxon>
    </lineage>
</organism>
<evidence type="ECO:0000313" key="3">
    <source>
        <dbReference type="EMBL" id="KAG8483709.1"/>
    </source>
</evidence>
<name>A0A8J5Z8D1_9ROSI</name>
<dbReference type="SUPFAM" id="SSF53098">
    <property type="entry name" value="Ribonuclease H-like"/>
    <property type="match status" value="1"/>
</dbReference>
<dbReference type="Gene3D" id="3.30.420.10">
    <property type="entry name" value="Ribonuclease H-like superfamily/Ribonuclease H"/>
    <property type="match status" value="1"/>
</dbReference>
<dbReference type="InterPro" id="IPR002156">
    <property type="entry name" value="RNaseH_domain"/>
</dbReference>
<evidence type="ECO:0000313" key="4">
    <source>
        <dbReference type="Proteomes" id="UP000701853"/>
    </source>
</evidence>
<sequence>MRPEASSRVRFGLRLNGVVLRLKVNAQNDAPQVPVAGLITVRRAGHREWWPEIATRMNSWSKRLLSYGGKEVFIKAILHSIPTYAFSVFLAPKGIIMDLQSNICRTWWANNGKDCGWNMMAWDRLCYPKGIGGMGFRDMHLFNLALLGRQVWRLLKFRDTLCFKVLSAKYFLDGDVFQLKRCNRPSFTWSSVAKAATKLKDGFIWKIGNGSLIDIWWDQWGIEGLNGNSDRIIELYGTELGEHICNLPIPPYNFEDSRTWLHNPHGSYTSKSAYSWLSLKKIGYGPHRLYWRIIWKLKMLPKIKVFSWRIGHDILPTYANIARIRHNFSTTCPRCKNNEESLIHALKECPKVRETLTIGGFNNRFLDGSYSRCIDWLEDILRELDSKATADFSFSSGTGKDNPARMVWERAYTLSNDFRIFNLNNPPVIPWIPVYKGWKKPPTDFIKINVDAAVSNGNNGYGAIARDADGFVIAGSYAYDNKAIDAVWAELKAVTFGMKLASSLNLKKIIMKSDNATLINTFKNREKDVTILGCCVKQECRDFNKFDTIQFNWTDRRVIVLLTCLAKWLCAWSGGTVVVGVGGAGDWPGGNGTWRRLRGIR</sequence>
<dbReference type="Proteomes" id="UP000701853">
    <property type="component" value="Chromosome 9"/>
</dbReference>
<dbReference type="GO" id="GO:0003676">
    <property type="term" value="F:nucleic acid binding"/>
    <property type="evidence" value="ECO:0007669"/>
    <property type="project" value="InterPro"/>
</dbReference>
<accession>A0A8J5Z8D1</accession>
<dbReference type="InterPro" id="IPR012337">
    <property type="entry name" value="RNaseH-like_sf"/>
</dbReference>
<evidence type="ECO:0008006" key="5">
    <source>
        <dbReference type="Google" id="ProtNLM"/>
    </source>
</evidence>
<dbReference type="AlphaFoldDB" id="A0A8J5Z8D1"/>
<protein>
    <recommendedName>
        <fullName evidence="5">Reverse transcriptase</fullName>
    </recommendedName>
</protein>
<dbReference type="InterPro" id="IPR044730">
    <property type="entry name" value="RNase_H-like_dom_plant"/>
</dbReference>
<dbReference type="PANTHER" id="PTHR33116:SF86">
    <property type="entry name" value="REVERSE TRANSCRIPTASE DOMAIN-CONTAINING PROTEIN"/>
    <property type="match status" value="1"/>
</dbReference>
<reference evidence="3 4" key="1">
    <citation type="journal article" date="2021" name="bioRxiv">
        <title>The Gossypium anomalum genome as a resource for cotton improvement and evolutionary analysis of hybrid incompatibility.</title>
        <authorList>
            <person name="Grover C.E."/>
            <person name="Yuan D."/>
            <person name="Arick M.A."/>
            <person name="Miller E.R."/>
            <person name="Hu G."/>
            <person name="Peterson D.G."/>
            <person name="Wendel J.F."/>
            <person name="Udall J.A."/>
        </authorList>
    </citation>
    <scope>NUCLEOTIDE SEQUENCE [LARGE SCALE GENOMIC DNA]</scope>
    <source>
        <strain evidence="3">JFW-Udall</strain>
        <tissue evidence="3">Leaf</tissue>
    </source>
</reference>
<dbReference type="InterPro" id="IPR026960">
    <property type="entry name" value="RVT-Znf"/>
</dbReference>
<feature type="domain" description="RNase H type-1" evidence="1">
    <location>
        <begin position="449"/>
        <end position="568"/>
    </location>
</feature>
<feature type="domain" description="Reverse transcriptase zinc-binding" evidence="2">
    <location>
        <begin position="268"/>
        <end position="354"/>
    </location>
</feature>
<evidence type="ECO:0000259" key="1">
    <source>
        <dbReference type="Pfam" id="PF13456"/>
    </source>
</evidence>
<keyword evidence="4" id="KW-1185">Reference proteome</keyword>
<dbReference type="Pfam" id="PF13966">
    <property type="entry name" value="zf-RVT"/>
    <property type="match status" value="1"/>
</dbReference>
<dbReference type="Pfam" id="PF13456">
    <property type="entry name" value="RVT_3"/>
    <property type="match status" value="1"/>
</dbReference>
<evidence type="ECO:0000259" key="2">
    <source>
        <dbReference type="Pfam" id="PF13966"/>
    </source>
</evidence>
<dbReference type="EMBL" id="JAHUZN010000009">
    <property type="protein sequence ID" value="KAG8483709.1"/>
    <property type="molecule type" value="Genomic_DNA"/>
</dbReference>
<dbReference type="CDD" id="cd06222">
    <property type="entry name" value="RNase_H_like"/>
    <property type="match status" value="1"/>
</dbReference>